<dbReference type="Proteomes" id="UP000195402">
    <property type="component" value="Unassembled WGS sequence"/>
</dbReference>
<evidence type="ECO:0000256" key="1">
    <source>
        <dbReference type="ARBA" id="ARBA00004477"/>
    </source>
</evidence>
<dbReference type="PANTHER" id="PTHR12701">
    <property type="entry name" value="BCR-ASSOCIATED PROTEIN, BAP"/>
    <property type="match status" value="1"/>
</dbReference>
<evidence type="ECO:0000256" key="10">
    <source>
        <dbReference type="ARBA" id="ARBA00023136"/>
    </source>
</evidence>
<reference evidence="13 14" key="1">
    <citation type="journal article" date="2017" name="Mol. Plant">
        <title>The Genome of Medicinal Plant Macleaya cordata Provides New Insights into Benzylisoquinoline Alkaloids Metabolism.</title>
        <authorList>
            <person name="Liu X."/>
            <person name="Liu Y."/>
            <person name="Huang P."/>
            <person name="Ma Y."/>
            <person name="Qing Z."/>
            <person name="Tang Q."/>
            <person name="Cao H."/>
            <person name="Cheng P."/>
            <person name="Zheng Y."/>
            <person name="Yuan Z."/>
            <person name="Zhou Y."/>
            <person name="Liu J."/>
            <person name="Tang Z."/>
            <person name="Zhuo Y."/>
            <person name="Zhang Y."/>
            <person name="Yu L."/>
            <person name="Huang J."/>
            <person name="Yang P."/>
            <person name="Peng Q."/>
            <person name="Zhang J."/>
            <person name="Jiang W."/>
            <person name="Zhang Z."/>
            <person name="Lin K."/>
            <person name="Ro D.K."/>
            <person name="Chen X."/>
            <person name="Xiong X."/>
            <person name="Shang Y."/>
            <person name="Huang S."/>
            <person name="Zeng J."/>
        </authorList>
    </citation>
    <scope>NUCLEOTIDE SEQUENCE [LARGE SCALE GENOMIC DNA]</scope>
    <source>
        <strain evidence="14">cv. BLH2017</strain>
        <tissue evidence="13">Root</tissue>
    </source>
</reference>
<keyword evidence="3 11" id="KW-0813">Transport</keyword>
<dbReference type="STRING" id="56857.A0A200Q6Z6"/>
<evidence type="ECO:0000313" key="14">
    <source>
        <dbReference type="Proteomes" id="UP000195402"/>
    </source>
</evidence>
<comment type="similarity">
    <text evidence="2 11">Belongs to the BCAP29/BCAP31 family.</text>
</comment>
<dbReference type="Gene3D" id="1.20.5.110">
    <property type="match status" value="1"/>
</dbReference>
<dbReference type="GO" id="GO:0070973">
    <property type="term" value="P:protein localization to endoplasmic reticulum exit site"/>
    <property type="evidence" value="ECO:0007669"/>
    <property type="project" value="UniProtKB-UniRule"/>
</dbReference>
<dbReference type="GO" id="GO:0005789">
    <property type="term" value="C:endoplasmic reticulum membrane"/>
    <property type="evidence" value="ECO:0007669"/>
    <property type="project" value="UniProtKB-SubCell"/>
</dbReference>
<keyword evidence="14" id="KW-1185">Reference proteome</keyword>
<dbReference type="AlphaFoldDB" id="A0A200Q6Z6"/>
<comment type="subcellular location">
    <subcellularLocation>
        <location evidence="1 11">Endoplasmic reticulum membrane</location>
        <topology evidence="1 11">Multi-pass membrane protein</topology>
    </subcellularLocation>
</comment>
<keyword evidence="7 11" id="KW-0653">Protein transport</keyword>
<dbReference type="InParanoid" id="A0A200Q6Z6"/>
<organism evidence="13 14">
    <name type="scientific">Macleaya cordata</name>
    <name type="common">Five-seeded plume-poppy</name>
    <name type="synonym">Bocconia cordata</name>
    <dbReference type="NCBI Taxonomy" id="56857"/>
    <lineage>
        <taxon>Eukaryota</taxon>
        <taxon>Viridiplantae</taxon>
        <taxon>Streptophyta</taxon>
        <taxon>Embryophyta</taxon>
        <taxon>Tracheophyta</taxon>
        <taxon>Spermatophyta</taxon>
        <taxon>Magnoliopsida</taxon>
        <taxon>Ranunculales</taxon>
        <taxon>Papaveraceae</taxon>
        <taxon>Papaveroideae</taxon>
        <taxon>Macleaya</taxon>
    </lineage>
</organism>
<evidence type="ECO:0000256" key="2">
    <source>
        <dbReference type="ARBA" id="ARBA00007956"/>
    </source>
</evidence>
<evidence type="ECO:0000256" key="3">
    <source>
        <dbReference type="ARBA" id="ARBA00022448"/>
    </source>
</evidence>
<dbReference type="GO" id="GO:0006886">
    <property type="term" value="P:intracellular protein transport"/>
    <property type="evidence" value="ECO:0007669"/>
    <property type="project" value="UniProtKB-UniRule"/>
</dbReference>
<dbReference type="InterPro" id="IPR008417">
    <property type="entry name" value="BAP29/BAP31"/>
</dbReference>
<gene>
    <name evidence="13" type="ORF">BVC80_8627g17</name>
</gene>
<evidence type="ECO:0000256" key="4">
    <source>
        <dbReference type="ARBA" id="ARBA00022692"/>
    </source>
</evidence>
<comment type="function">
    <text evidence="11">May play a role in anterograde transport of membrane proteins from the endoplasmic reticulum to the Golgi.</text>
</comment>
<evidence type="ECO:0000256" key="5">
    <source>
        <dbReference type="ARBA" id="ARBA00022703"/>
    </source>
</evidence>
<evidence type="ECO:0000256" key="7">
    <source>
        <dbReference type="ARBA" id="ARBA00022927"/>
    </source>
</evidence>
<evidence type="ECO:0000256" key="8">
    <source>
        <dbReference type="ARBA" id="ARBA00022989"/>
    </source>
</evidence>
<keyword evidence="10" id="KW-0472">Membrane</keyword>
<evidence type="ECO:0000256" key="6">
    <source>
        <dbReference type="ARBA" id="ARBA00022824"/>
    </source>
</evidence>
<accession>A0A200Q6Z6</accession>
<dbReference type="FunFam" id="1.20.5.110:FF:000011">
    <property type="entry name" value="B-cell receptor-associated protein 29"/>
    <property type="match status" value="1"/>
</dbReference>
<evidence type="ECO:0000256" key="9">
    <source>
        <dbReference type="ARBA" id="ARBA00023054"/>
    </source>
</evidence>
<comment type="caution">
    <text evidence="13">The sequence shown here is derived from an EMBL/GenBank/DDBJ whole genome shotgun (WGS) entry which is preliminary data.</text>
</comment>
<dbReference type="PANTHER" id="PTHR12701:SF13">
    <property type="entry name" value="ENDOPLASMIC RETICULUM TRANSMEMBRANE PROTEIN"/>
    <property type="match status" value="1"/>
</dbReference>
<evidence type="ECO:0000313" key="13">
    <source>
        <dbReference type="EMBL" id="OVA06235.1"/>
    </source>
</evidence>
<evidence type="ECO:0000256" key="12">
    <source>
        <dbReference type="SAM" id="Coils"/>
    </source>
</evidence>
<keyword evidence="5" id="KW-0053">Apoptosis</keyword>
<keyword evidence="4" id="KW-0812">Transmembrane</keyword>
<keyword evidence="6 11" id="KW-0256">Endoplasmic reticulum</keyword>
<dbReference type="GO" id="GO:0006888">
    <property type="term" value="P:endoplasmic reticulum to Golgi vesicle-mediated transport"/>
    <property type="evidence" value="ECO:0007669"/>
    <property type="project" value="UniProtKB-UniRule"/>
</dbReference>
<proteinExistence type="inferred from homology"/>
<name>A0A200Q6Z6_MACCD</name>
<keyword evidence="9 12" id="KW-0175">Coiled coil</keyword>
<dbReference type="EMBL" id="MVGT01002892">
    <property type="protein sequence ID" value="OVA06235.1"/>
    <property type="molecule type" value="Genomic_DNA"/>
</dbReference>
<feature type="coiled-coil region" evidence="12">
    <location>
        <begin position="1"/>
        <end position="95"/>
    </location>
</feature>
<keyword evidence="8" id="KW-1133">Transmembrane helix</keyword>
<sequence>MNGLKTTAQSSKQEVERLQLQLKEKEEKASKERRLLNEEVLKLKENLKKMKLESEEKDKRVLAAEANVAALQKQSEDLLLEYDRLLEDNQNLQSQTLGYK</sequence>
<evidence type="ECO:0000256" key="11">
    <source>
        <dbReference type="RuleBase" id="RU367026"/>
    </source>
</evidence>
<protein>
    <recommendedName>
        <fullName evidence="11">Endoplasmic reticulum transmembrane protein</fullName>
    </recommendedName>
</protein>
<keyword evidence="13" id="KW-0675">Receptor</keyword>
<keyword evidence="11" id="KW-0931">ER-Golgi transport</keyword>